<feature type="transmembrane region" description="Helical" evidence="2">
    <location>
        <begin position="20"/>
        <end position="40"/>
    </location>
</feature>
<keyword evidence="5" id="KW-1185">Reference proteome</keyword>
<dbReference type="InterPro" id="IPR001932">
    <property type="entry name" value="PPM-type_phosphatase-like_dom"/>
</dbReference>
<feature type="domain" description="HAMP" evidence="3">
    <location>
        <begin position="197"/>
        <end position="249"/>
    </location>
</feature>
<sequence>MQTLFSKWWNYGTRPWSISFQLLLIVNSVLGIAIVALLIFRYSSEMENEVHKKYLSLNDEAIAIHGAASHLQSDHHTADIQSYIDTVCAQMQKATLQCHSIAVKINGELIQAQAHLDEPPELFSTIAKAAVSKDHREQAADHMLVAASYAGDGITVYVSENLNAVRKTIRQDLQLQLFVLGSLGLIAAGIVNVVLVQVVGKPLNLLLETVDEIAAGNFGAESPLFKCDEMLRLSQAINSMSQTLQNNDRERQLQMVKAQQIQQYLLPSEVRLPGLQAAHLFQPADLVAGDYYDFVPLSNGTWLICLADVTGHGIPAAMGATMLKSLLLSAAEQPPFDTVSIISEINRRFVRTVLPGNFASMFLGCWNPETFEFCWASAGHDPGYLLNTSNEISLLNSTGMLLGIDEDAQWEVKRLHLKSNEQVLLYSDGAPDTQSPEGEIFGRERLLESFRSASQLSNQHGLEKLENDLSDFRLNSPRKDDLTLVLIKAE</sequence>
<organism evidence="4 5">
    <name type="scientific">Rubinisphaera italica</name>
    <dbReference type="NCBI Taxonomy" id="2527969"/>
    <lineage>
        <taxon>Bacteria</taxon>
        <taxon>Pseudomonadati</taxon>
        <taxon>Planctomycetota</taxon>
        <taxon>Planctomycetia</taxon>
        <taxon>Planctomycetales</taxon>
        <taxon>Planctomycetaceae</taxon>
        <taxon>Rubinisphaera</taxon>
    </lineage>
</organism>
<dbReference type="EC" id="3.1.3.3" evidence="4"/>
<dbReference type="SUPFAM" id="SSF81606">
    <property type="entry name" value="PP2C-like"/>
    <property type="match status" value="1"/>
</dbReference>
<dbReference type="GO" id="GO:0007165">
    <property type="term" value="P:signal transduction"/>
    <property type="evidence" value="ECO:0007669"/>
    <property type="project" value="InterPro"/>
</dbReference>
<dbReference type="SMART" id="SM00331">
    <property type="entry name" value="PP2C_SIG"/>
    <property type="match status" value="1"/>
</dbReference>
<dbReference type="AlphaFoldDB" id="A0A5C5XES9"/>
<keyword evidence="2" id="KW-0812">Transmembrane</keyword>
<dbReference type="CDD" id="cd06225">
    <property type="entry name" value="HAMP"/>
    <property type="match status" value="1"/>
</dbReference>
<dbReference type="GO" id="GO:0016020">
    <property type="term" value="C:membrane"/>
    <property type="evidence" value="ECO:0007669"/>
    <property type="project" value="InterPro"/>
</dbReference>
<dbReference type="EMBL" id="SJPG01000001">
    <property type="protein sequence ID" value="TWT61304.1"/>
    <property type="molecule type" value="Genomic_DNA"/>
</dbReference>
<dbReference type="InterPro" id="IPR036457">
    <property type="entry name" value="PPM-type-like_dom_sf"/>
</dbReference>
<dbReference type="InterPro" id="IPR052016">
    <property type="entry name" value="Bact_Sigma-Reg"/>
</dbReference>
<dbReference type="PROSITE" id="PS50885">
    <property type="entry name" value="HAMP"/>
    <property type="match status" value="1"/>
</dbReference>
<dbReference type="PANTHER" id="PTHR43156:SF2">
    <property type="entry name" value="STAGE II SPORULATION PROTEIN E"/>
    <property type="match status" value="1"/>
</dbReference>
<dbReference type="Pfam" id="PF00672">
    <property type="entry name" value="HAMP"/>
    <property type="match status" value="1"/>
</dbReference>
<keyword evidence="2" id="KW-0472">Membrane</keyword>
<accession>A0A5C5XES9</accession>
<gene>
    <name evidence="4" type="primary">rsbU_3</name>
    <name evidence="4" type="ORF">Pan54_20400</name>
</gene>
<dbReference type="SUPFAM" id="SSF158472">
    <property type="entry name" value="HAMP domain-like"/>
    <property type="match status" value="1"/>
</dbReference>
<evidence type="ECO:0000313" key="4">
    <source>
        <dbReference type="EMBL" id="TWT61304.1"/>
    </source>
</evidence>
<evidence type="ECO:0000313" key="5">
    <source>
        <dbReference type="Proteomes" id="UP000316095"/>
    </source>
</evidence>
<dbReference type="Gene3D" id="1.10.8.500">
    <property type="entry name" value="HAMP domain in histidine kinase"/>
    <property type="match status" value="1"/>
</dbReference>
<dbReference type="RefSeq" id="WP_146503319.1">
    <property type="nucleotide sequence ID" value="NZ_SJPG01000001.1"/>
</dbReference>
<protein>
    <submittedName>
        <fullName evidence="4">Phosphoserine phosphatase RsbU</fullName>
        <ecNumber evidence="4">3.1.3.3</ecNumber>
    </submittedName>
</protein>
<dbReference type="Pfam" id="PF07228">
    <property type="entry name" value="SpoIIE"/>
    <property type="match status" value="1"/>
</dbReference>
<dbReference type="InterPro" id="IPR003660">
    <property type="entry name" value="HAMP_dom"/>
</dbReference>
<dbReference type="Proteomes" id="UP000316095">
    <property type="component" value="Unassembled WGS sequence"/>
</dbReference>
<keyword evidence="1 4" id="KW-0378">Hydrolase</keyword>
<name>A0A5C5XES9_9PLAN</name>
<dbReference type="OrthoDB" id="247273at2"/>
<feature type="transmembrane region" description="Helical" evidence="2">
    <location>
        <begin position="177"/>
        <end position="199"/>
    </location>
</feature>
<evidence type="ECO:0000259" key="3">
    <source>
        <dbReference type="PROSITE" id="PS50885"/>
    </source>
</evidence>
<evidence type="ECO:0000256" key="2">
    <source>
        <dbReference type="SAM" id="Phobius"/>
    </source>
</evidence>
<dbReference type="SMART" id="SM00304">
    <property type="entry name" value="HAMP"/>
    <property type="match status" value="1"/>
</dbReference>
<evidence type="ECO:0000256" key="1">
    <source>
        <dbReference type="ARBA" id="ARBA00022801"/>
    </source>
</evidence>
<reference evidence="4 5" key="1">
    <citation type="submission" date="2019-02" db="EMBL/GenBank/DDBJ databases">
        <title>Deep-cultivation of Planctomycetes and their phenomic and genomic characterization uncovers novel biology.</title>
        <authorList>
            <person name="Wiegand S."/>
            <person name="Jogler M."/>
            <person name="Boedeker C."/>
            <person name="Pinto D."/>
            <person name="Vollmers J."/>
            <person name="Rivas-Marin E."/>
            <person name="Kohn T."/>
            <person name="Peeters S.H."/>
            <person name="Heuer A."/>
            <person name="Rast P."/>
            <person name="Oberbeckmann S."/>
            <person name="Bunk B."/>
            <person name="Jeske O."/>
            <person name="Meyerdierks A."/>
            <person name="Storesund J.E."/>
            <person name="Kallscheuer N."/>
            <person name="Luecker S."/>
            <person name="Lage O.M."/>
            <person name="Pohl T."/>
            <person name="Merkel B.J."/>
            <person name="Hornburger P."/>
            <person name="Mueller R.-W."/>
            <person name="Bruemmer F."/>
            <person name="Labrenz M."/>
            <person name="Spormann A.M."/>
            <person name="Op Den Camp H."/>
            <person name="Overmann J."/>
            <person name="Amann R."/>
            <person name="Jetten M.S.M."/>
            <person name="Mascher T."/>
            <person name="Medema M.H."/>
            <person name="Devos D.P."/>
            <person name="Kaster A.-K."/>
            <person name="Ovreas L."/>
            <person name="Rohde M."/>
            <person name="Galperin M.Y."/>
            <person name="Jogler C."/>
        </authorList>
    </citation>
    <scope>NUCLEOTIDE SEQUENCE [LARGE SCALE GENOMIC DNA]</scope>
    <source>
        <strain evidence="4 5">Pan54</strain>
    </source>
</reference>
<dbReference type="PANTHER" id="PTHR43156">
    <property type="entry name" value="STAGE II SPORULATION PROTEIN E-RELATED"/>
    <property type="match status" value="1"/>
</dbReference>
<comment type="caution">
    <text evidence="4">The sequence shown here is derived from an EMBL/GenBank/DDBJ whole genome shotgun (WGS) entry which is preliminary data.</text>
</comment>
<dbReference type="GO" id="GO:0016791">
    <property type="term" value="F:phosphatase activity"/>
    <property type="evidence" value="ECO:0007669"/>
    <property type="project" value="TreeGrafter"/>
</dbReference>
<keyword evidence="2" id="KW-1133">Transmembrane helix</keyword>
<dbReference type="Gene3D" id="3.60.40.10">
    <property type="entry name" value="PPM-type phosphatase domain"/>
    <property type="match status" value="1"/>
</dbReference>
<proteinExistence type="predicted"/>